<dbReference type="GO" id="GO:0046872">
    <property type="term" value="F:metal ion binding"/>
    <property type="evidence" value="ECO:0007669"/>
    <property type="project" value="UniProtKB-KW"/>
</dbReference>
<evidence type="ECO:0000256" key="9">
    <source>
        <dbReference type="ARBA" id="ARBA00023157"/>
    </source>
</evidence>
<dbReference type="PANTHER" id="PTHR12147:SF56">
    <property type="entry name" value="AMINOPEPTIDASE YDR415C-RELATED"/>
    <property type="match status" value="1"/>
</dbReference>
<comment type="subunit">
    <text evidence="2">Monomer.</text>
</comment>
<dbReference type="Proteomes" id="UP000242519">
    <property type="component" value="Unassembled WGS sequence"/>
</dbReference>
<sequence length="290" mass="32284">MSQAWGAKYPNVNHQSKVKDLMAKANYDHAESWLETFTNFHNRHYLSEFGALAGIWLFEEIKKVTSPSPSIETIKIEHNFNQSSIIVRIPGEKDSTVIVSTYYDTFAGYRSARAPGATDNASTVVAFLEALRVISMKKKLNLRNTLEFHFYAGSHGGFYGAQQIISAYHKEKKNIVALLHQANVGYSPTGKINLYTDHSDVDLRRYVGHVAVHYSDGIGPLGACGYLCGDHVIARSRGFPTAYVTGDWETPWYVGGKDDSMEKVDPSAVLRHAKFTIAFAIETSLNKIGK</sequence>
<comment type="cofactor">
    <cofactor evidence="1">
        <name>Zn(2+)</name>
        <dbReference type="ChEBI" id="CHEBI:29105"/>
    </cofactor>
</comment>
<evidence type="ECO:0000256" key="1">
    <source>
        <dbReference type="ARBA" id="ARBA00001947"/>
    </source>
</evidence>
<accession>A0A218Z019</accession>
<dbReference type="STRING" id="503106.A0A218Z019"/>
<organism evidence="13 14">
    <name type="scientific">Diplocarpon coronariae</name>
    <dbReference type="NCBI Taxonomy" id="2795749"/>
    <lineage>
        <taxon>Eukaryota</taxon>
        <taxon>Fungi</taxon>
        <taxon>Dikarya</taxon>
        <taxon>Ascomycota</taxon>
        <taxon>Pezizomycotina</taxon>
        <taxon>Leotiomycetes</taxon>
        <taxon>Helotiales</taxon>
        <taxon>Drepanopezizaceae</taxon>
        <taxon>Diplocarpon</taxon>
    </lineage>
</organism>
<evidence type="ECO:0000313" key="13">
    <source>
        <dbReference type="EMBL" id="OWP00616.1"/>
    </source>
</evidence>
<dbReference type="InterPro" id="IPR007484">
    <property type="entry name" value="Peptidase_M28"/>
</dbReference>
<keyword evidence="4 11" id="KW-0645">Protease</keyword>
<proteinExistence type="inferred from homology"/>
<name>A0A218Z019_9HELO</name>
<dbReference type="GO" id="GO:0004177">
    <property type="term" value="F:aminopeptidase activity"/>
    <property type="evidence" value="ECO:0007669"/>
    <property type="project" value="UniProtKB-KW"/>
</dbReference>
<gene>
    <name evidence="13" type="ORF">B2J93_5392</name>
</gene>
<dbReference type="PANTHER" id="PTHR12147">
    <property type="entry name" value="METALLOPEPTIDASE M28 FAMILY MEMBER"/>
    <property type="match status" value="1"/>
</dbReference>
<dbReference type="EC" id="3.4.-.-" evidence="11"/>
<evidence type="ECO:0000256" key="8">
    <source>
        <dbReference type="ARBA" id="ARBA00022833"/>
    </source>
</evidence>
<evidence type="ECO:0000256" key="5">
    <source>
        <dbReference type="ARBA" id="ARBA00022723"/>
    </source>
</evidence>
<comment type="similarity">
    <text evidence="10">Belongs to the peptidase M28 family. M28E subfamily.</text>
</comment>
<keyword evidence="3" id="KW-0031">Aminopeptidase</keyword>
<dbReference type="OrthoDB" id="2214at2759"/>
<keyword evidence="8 11" id="KW-0862">Zinc</keyword>
<evidence type="ECO:0000256" key="2">
    <source>
        <dbReference type="ARBA" id="ARBA00011245"/>
    </source>
</evidence>
<keyword evidence="6" id="KW-0732">Signal</keyword>
<evidence type="ECO:0000313" key="14">
    <source>
        <dbReference type="Proteomes" id="UP000242519"/>
    </source>
</evidence>
<keyword evidence="9" id="KW-1015">Disulfide bond</keyword>
<evidence type="ECO:0000256" key="6">
    <source>
        <dbReference type="ARBA" id="ARBA00022729"/>
    </source>
</evidence>
<dbReference type="Pfam" id="PF04389">
    <property type="entry name" value="Peptidase_M28"/>
    <property type="match status" value="1"/>
</dbReference>
<evidence type="ECO:0000256" key="3">
    <source>
        <dbReference type="ARBA" id="ARBA00022438"/>
    </source>
</evidence>
<dbReference type="SUPFAM" id="SSF53187">
    <property type="entry name" value="Zn-dependent exopeptidases"/>
    <property type="match status" value="1"/>
</dbReference>
<keyword evidence="5 11" id="KW-0479">Metal-binding</keyword>
<keyword evidence="7 11" id="KW-0378">Hydrolase</keyword>
<evidence type="ECO:0000256" key="7">
    <source>
        <dbReference type="ARBA" id="ARBA00022801"/>
    </source>
</evidence>
<reference evidence="13 14" key="1">
    <citation type="submission" date="2017-04" db="EMBL/GenBank/DDBJ databases">
        <title>Draft genome sequence of Marssonina coronaria NL1: causal agent of apple blotch.</title>
        <authorList>
            <person name="Cheng Q."/>
        </authorList>
    </citation>
    <scope>NUCLEOTIDE SEQUENCE [LARGE SCALE GENOMIC DNA]</scope>
    <source>
        <strain evidence="13 14">NL1</strain>
    </source>
</reference>
<dbReference type="Gene3D" id="3.40.630.10">
    <property type="entry name" value="Zn peptidases"/>
    <property type="match status" value="1"/>
</dbReference>
<comment type="caution">
    <text evidence="13">The sequence shown here is derived from an EMBL/GenBank/DDBJ whole genome shotgun (WGS) entry which is preliminary data.</text>
</comment>
<protein>
    <recommendedName>
        <fullName evidence="11">Peptide hydrolase</fullName>
        <ecNumber evidence="11">3.4.-.-</ecNumber>
    </recommendedName>
</protein>
<dbReference type="EMBL" id="MZNU01000315">
    <property type="protein sequence ID" value="OWP00616.1"/>
    <property type="molecule type" value="Genomic_DNA"/>
</dbReference>
<dbReference type="InParanoid" id="A0A218Z019"/>
<dbReference type="GO" id="GO:0008235">
    <property type="term" value="F:metalloexopeptidase activity"/>
    <property type="evidence" value="ECO:0007669"/>
    <property type="project" value="InterPro"/>
</dbReference>
<keyword evidence="14" id="KW-1185">Reference proteome</keyword>
<dbReference type="InterPro" id="IPR045175">
    <property type="entry name" value="M28_fam"/>
</dbReference>
<evidence type="ECO:0000256" key="10">
    <source>
        <dbReference type="ARBA" id="ARBA00043962"/>
    </source>
</evidence>
<evidence type="ECO:0000259" key="12">
    <source>
        <dbReference type="Pfam" id="PF04389"/>
    </source>
</evidence>
<dbReference type="AlphaFoldDB" id="A0A218Z019"/>
<evidence type="ECO:0000256" key="11">
    <source>
        <dbReference type="RuleBase" id="RU361240"/>
    </source>
</evidence>
<dbReference type="GO" id="GO:0006508">
    <property type="term" value="P:proteolysis"/>
    <property type="evidence" value="ECO:0007669"/>
    <property type="project" value="UniProtKB-KW"/>
</dbReference>
<evidence type="ECO:0000256" key="4">
    <source>
        <dbReference type="ARBA" id="ARBA00022670"/>
    </source>
</evidence>
<feature type="domain" description="Peptidase M28" evidence="12">
    <location>
        <begin position="85"/>
        <end position="279"/>
    </location>
</feature>